<evidence type="ECO:0000313" key="2">
    <source>
        <dbReference type="Proteomes" id="UP000233469"/>
    </source>
</evidence>
<protein>
    <submittedName>
        <fullName evidence="1">Uncharacterized protein</fullName>
    </submittedName>
</protein>
<accession>A0A2N1MUM6</accession>
<gene>
    <name evidence="1" type="ORF">RhiirC2_853697</name>
</gene>
<reference evidence="1 2" key="1">
    <citation type="submission" date="2016-04" db="EMBL/GenBank/DDBJ databases">
        <title>Genome analyses suggest a sexual origin of heterokaryosis in a supposedly ancient asexual fungus.</title>
        <authorList>
            <person name="Ropars J."/>
            <person name="Sedzielewska K."/>
            <person name="Noel J."/>
            <person name="Charron P."/>
            <person name="Farinelli L."/>
            <person name="Marton T."/>
            <person name="Kruger M."/>
            <person name="Pelin A."/>
            <person name="Brachmann A."/>
            <person name="Corradi N."/>
        </authorList>
    </citation>
    <scope>NUCLEOTIDE SEQUENCE [LARGE SCALE GENOMIC DNA]</scope>
    <source>
        <strain evidence="1 2">C2</strain>
    </source>
</reference>
<feature type="non-terminal residue" evidence="1">
    <location>
        <position position="76"/>
    </location>
</feature>
<dbReference type="VEuPathDB" id="FungiDB:FUN_019289"/>
<reference evidence="1 2" key="2">
    <citation type="submission" date="2017-10" db="EMBL/GenBank/DDBJ databases">
        <title>Extensive intraspecific genome diversity in a model arbuscular mycorrhizal fungus.</title>
        <authorList>
            <person name="Chen E.C.H."/>
            <person name="Morin E."/>
            <person name="Baudet D."/>
            <person name="Noel J."/>
            <person name="Ndikumana S."/>
            <person name="Charron P."/>
            <person name="St-Onge C."/>
            <person name="Giorgi J."/>
            <person name="Grigoriev I.V."/>
            <person name="Roux C."/>
            <person name="Martin F.M."/>
            <person name="Corradi N."/>
        </authorList>
    </citation>
    <scope>NUCLEOTIDE SEQUENCE [LARGE SCALE GENOMIC DNA]</scope>
    <source>
        <strain evidence="1 2">C2</strain>
    </source>
</reference>
<sequence>MAYEKGNRIQYYPNSSNHQHTKVAVIQEVKPNQIYSILPNGESERIGILNFLKYTYIIFLEFFYDLCICFFRHSRE</sequence>
<dbReference type="VEuPathDB" id="FungiDB:RhiirFUN_020747"/>
<dbReference type="EMBL" id="LLXL01001286">
    <property type="protein sequence ID" value="PKK65318.1"/>
    <property type="molecule type" value="Genomic_DNA"/>
</dbReference>
<comment type="caution">
    <text evidence="1">The sequence shown here is derived from an EMBL/GenBank/DDBJ whole genome shotgun (WGS) entry which is preliminary data.</text>
</comment>
<evidence type="ECO:0000313" key="1">
    <source>
        <dbReference type="EMBL" id="PKK65318.1"/>
    </source>
</evidence>
<proteinExistence type="predicted"/>
<dbReference type="AlphaFoldDB" id="A0A2N1MUM6"/>
<organism evidence="1 2">
    <name type="scientific">Rhizophagus irregularis</name>
    <dbReference type="NCBI Taxonomy" id="588596"/>
    <lineage>
        <taxon>Eukaryota</taxon>
        <taxon>Fungi</taxon>
        <taxon>Fungi incertae sedis</taxon>
        <taxon>Mucoromycota</taxon>
        <taxon>Glomeromycotina</taxon>
        <taxon>Glomeromycetes</taxon>
        <taxon>Glomerales</taxon>
        <taxon>Glomeraceae</taxon>
        <taxon>Rhizophagus</taxon>
    </lineage>
</organism>
<dbReference type="Proteomes" id="UP000233469">
    <property type="component" value="Unassembled WGS sequence"/>
</dbReference>
<name>A0A2N1MUM6_9GLOM</name>